<evidence type="ECO:0000259" key="1">
    <source>
        <dbReference type="Pfam" id="PF21168"/>
    </source>
</evidence>
<protein>
    <submittedName>
        <fullName evidence="2">Domain</fullName>
    </submittedName>
</protein>
<sequence length="338" mass="37143">MSAAPAMLTGPHLQVDYLDGTPEQVLAHDDTLAVFGFGQDAPHHGDPRYLRVALEPFGDRRLERWRASGPVSSGRDGDLAWSEDGALQFGVIELDEPEPLPGEATNGEIARAAEYLYRKLIAFTAQRGYPHLLRIWNYLDGITLGHGDEERYRVFCVGRAAGLGEFPIARLPAATAIGRVDGARRLQVYWLASRTPGTPLENPRQVSAYRYPRQYGPQSPSFARAMLPPQPGAMPLLLSGTAAVVGHESKHVESVLAQLDETLTNFDSLIDAARQRWPNLPSAFGAGSCLKVYVRDVQDIDTVAAALDRRYGNRVPRILLHAAICRHELRVEIDGVHG</sequence>
<dbReference type="InterPro" id="IPR049368">
    <property type="entry name" value="FkbO_Hyg5-like_N"/>
</dbReference>
<feature type="domain" description="Chorismatase FkbO/Hyg5-like N-terminal" evidence="1">
    <location>
        <begin position="63"/>
        <end position="192"/>
    </location>
</feature>
<dbReference type="Proteomes" id="UP000023435">
    <property type="component" value="Unassembled WGS sequence"/>
</dbReference>
<name>A0A108UBA4_9GAMM</name>
<accession>A0A108UBA4</accession>
<evidence type="ECO:0000313" key="3">
    <source>
        <dbReference type="Proteomes" id="UP000023435"/>
    </source>
</evidence>
<dbReference type="EMBL" id="JAJA02000001">
    <property type="protein sequence ID" value="KWS05912.1"/>
    <property type="molecule type" value="Genomic_DNA"/>
</dbReference>
<reference evidence="2 3" key="1">
    <citation type="journal article" date="2014" name="Genome Announc.">
        <title>Draft Genome Sequence of Lysobacter capsici AZ78, a Bacterium Antagonistic to Plant-Pathogenic Oomycetes.</title>
        <authorList>
            <person name="Puopolo G."/>
            <person name="Sonego P."/>
            <person name="Engelen K."/>
            <person name="Pertot I."/>
        </authorList>
    </citation>
    <scope>NUCLEOTIDE SEQUENCE [LARGE SCALE GENOMIC DNA]</scope>
    <source>
        <strain evidence="2 3">AZ78</strain>
    </source>
</reference>
<dbReference type="AlphaFoldDB" id="A0A108UBA4"/>
<comment type="caution">
    <text evidence="2">The sequence shown here is derived from an EMBL/GenBank/DDBJ whole genome shotgun (WGS) entry which is preliminary data.</text>
</comment>
<proteinExistence type="predicted"/>
<dbReference type="InterPro" id="IPR035959">
    <property type="entry name" value="RutC-like_sf"/>
</dbReference>
<keyword evidence="3" id="KW-1185">Reference proteome</keyword>
<dbReference type="Gene3D" id="3.30.1330.40">
    <property type="entry name" value="RutC-like"/>
    <property type="match status" value="1"/>
</dbReference>
<evidence type="ECO:0000313" key="2">
    <source>
        <dbReference type="EMBL" id="KWS05912.1"/>
    </source>
</evidence>
<dbReference type="SUPFAM" id="SSF55298">
    <property type="entry name" value="YjgF-like"/>
    <property type="match status" value="1"/>
</dbReference>
<organism evidence="2 3">
    <name type="scientific">Lysobacter capsici AZ78</name>
    <dbReference type="NCBI Taxonomy" id="1444315"/>
    <lineage>
        <taxon>Bacteria</taxon>
        <taxon>Pseudomonadati</taxon>
        <taxon>Pseudomonadota</taxon>
        <taxon>Gammaproteobacteria</taxon>
        <taxon>Lysobacterales</taxon>
        <taxon>Lysobacteraceae</taxon>
        <taxon>Lysobacter</taxon>
    </lineage>
</organism>
<dbReference type="Pfam" id="PF21168">
    <property type="entry name" value="FkbO_Hyg5-like_N"/>
    <property type="match status" value="1"/>
</dbReference>
<gene>
    <name evidence="2" type="ORF">AZ78_3466</name>
</gene>